<dbReference type="Proteomes" id="UP000287651">
    <property type="component" value="Unassembled WGS sequence"/>
</dbReference>
<comment type="caution">
    <text evidence="1">The sequence shown here is derived from an EMBL/GenBank/DDBJ whole genome shotgun (WGS) entry which is preliminary data.</text>
</comment>
<proteinExistence type="predicted"/>
<protein>
    <submittedName>
        <fullName evidence="1">Uncharacterized protein</fullName>
    </submittedName>
</protein>
<evidence type="ECO:0000313" key="1">
    <source>
        <dbReference type="EMBL" id="RRT51703.1"/>
    </source>
</evidence>
<gene>
    <name evidence="1" type="ORF">B296_00031645</name>
</gene>
<sequence length="90" mass="10066">MKAYKALEIMRLCHDLDSVVIDELLVVVWERYKIPKLYVMAEESVQLGSAQVRKIVHVGRRVGDAWSGQVSRGALIPALSPVLHKDLGRG</sequence>
<dbReference type="EMBL" id="AMZH03012088">
    <property type="protein sequence ID" value="RRT51703.1"/>
    <property type="molecule type" value="Genomic_DNA"/>
</dbReference>
<name>A0A426YIZ9_ENSVE</name>
<accession>A0A426YIZ9</accession>
<dbReference type="AlphaFoldDB" id="A0A426YIZ9"/>
<evidence type="ECO:0000313" key="2">
    <source>
        <dbReference type="Proteomes" id="UP000287651"/>
    </source>
</evidence>
<organism evidence="1 2">
    <name type="scientific">Ensete ventricosum</name>
    <name type="common">Abyssinian banana</name>
    <name type="synonym">Musa ensete</name>
    <dbReference type="NCBI Taxonomy" id="4639"/>
    <lineage>
        <taxon>Eukaryota</taxon>
        <taxon>Viridiplantae</taxon>
        <taxon>Streptophyta</taxon>
        <taxon>Embryophyta</taxon>
        <taxon>Tracheophyta</taxon>
        <taxon>Spermatophyta</taxon>
        <taxon>Magnoliopsida</taxon>
        <taxon>Liliopsida</taxon>
        <taxon>Zingiberales</taxon>
        <taxon>Musaceae</taxon>
        <taxon>Ensete</taxon>
    </lineage>
</organism>
<reference evidence="1 2" key="1">
    <citation type="journal article" date="2014" name="Agronomy (Basel)">
        <title>A Draft Genome Sequence for Ensete ventricosum, the Drought-Tolerant Tree Against Hunger.</title>
        <authorList>
            <person name="Harrison J."/>
            <person name="Moore K.A."/>
            <person name="Paszkiewicz K."/>
            <person name="Jones T."/>
            <person name="Grant M."/>
            <person name="Ambacheew D."/>
            <person name="Muzemil S."/>
            <person name="Studholme D.J."/>
        </authorList>
    </citation>
    <scope>NUCLEOTIDE SEQUENCE [LARGE SCALE GENOMIC DNA]</scope>
</reference>